<evidence type="ECO:0000313" key="2">
    <source>
        <dbReference type="Proteomes" id="UP000075420"/>
    </source>
</evidence>
<dbReference type="Proteomes" id="UP000075420">
    <property type="component" value="Unassembled WGS sequence"/>
</dbReference>
<organism evidence="1 2">
    <name type="scientific">Sorangium cellulosum</name>
    <name type="common">Polyangium cellulosum</name>
    <dbReference type="NCBI Taxonomy" id="56"/>
    <lineage>
        <taxon>Bacteria</taxon>
        <taxon>Pseudomonadati</taxon>
        <taxon>Myxococcota</taxon>
        <taxon>Polyangia</taxon>
        <taxon>Polyangiales</taxon>
        <taxon>Polyangiaceae</taxon>
        <taxon>Sorangium</taxon>
    </lineage>
</organism>
<protein>
    <submittedName>
        <fullName evidence="1">Uncharacterized protein</fullName>
    </submittedName>
</protein>
<gene>
    <name evidence="1" type="ORF">BE08_43455</name>
</gene>
<dbReference type="InterPro" id="IPR005368">
    <property type="entry name" value="UPF0175"/>
</dbReference>
<dbReference type="EMBL" id="JELY01000971">
    <property type="protein sequence ID" value="KYF57419.1"/>
    <property type="molecule type" value="Genomic_DNA"/>
</dbReference>
<dbReference type="AlphaFoldDB" id="A0A150PP02"/>
<comment type="caution">
    <text evidence="1">The sequence shown here is derived from an EMBL/GenBank/DDBJ whole genome shotgun (WGS) entry which is preliminary data.</text>
</comment>
<proteinExistence type="predicted"/>
<accession>A0A150PP02</accession>
<sequence length="85" mass="9307">MAQPHITVTVDLPQDAGSEPIDALARRLRLLWALDEVRQGRMTRARAAQVVGIGLDAFLQEAAAHGVDAIDYDLEDFRQELGPSP</sequence>
<name>A0A150PP02_SORCE</name>
<reference evidence="1 2" key="1">
    <citation type="submission" date="2014-02" db="EMBL/GenBank/DDBJ databases">
        <title>The small core and large imbalanced accessory genome model reveals a collaborative survival strategy of Sorangium cellulosum strains in nature.</title>
        <authorList>
            <person name="Han K."/>
            <person name="Peng R."/>
            <person name="Blom J."/>
            <person name="Li Y.-Z."/>
        </authorList>
    </citation>
    <scope>NUCLEOTIDE SEQUENCE [LARGE SCALE GENOMIC DNA]</scope>
    <source>
        <strain evidence="1 2">So0157-25</strain>
    </source>
</reference>
<evidence type="ECO:0000313" key="1">
    <source>
        <dbReference type="EMBL" id="KYF57419.1"/>
    </source>
</evidence>
<dbReference type="Pfam" id="PF03683">
    <property type="entry name" value="UPF0175"/>
    <property type="match status" value="1"/>
</dbReference>